<evidence type="ECO:0000256" key="1">
    <source>
        <dbReference type="ARBA" id="ARBA00011073"/>
    </source>
</evidence>
<evidence type="ECO:0000256" key="2">
    <source>
        <dbReference type="ARBA" id="ARBA00022670"/>
    </source>
</evidence>
<dbReference type="PROSITE" id="PS00138">
    <property type="entry name" value="SUBTILASE_SER"/>
    <property type="match status" value="1"/>
</dbReference>
<keyword evidence="3" id="KW-0378">Hydrolase</keyword>
<proteinExistence type="inferred from homology"/>
<name>A0A382FIC5_9ZZZZ</name>
<dbReference type="PANTHER" id="PTHR43806">
    <property type="entry name" value="PEPTIDASE S8"/>
    <property type="match status" value="1"/>
</dbReference>
<dbReference type="GO" id="GO:0006508">
    <property type="term" value="P:proteolysis"/>
    <property type="evidence" value="ECO:0007669"/>
    <property type="project" value="UniProtKB-KW"/>
</dbReference>
<evidence type="ECO:0000259" key="5">
    <source>
        <dbReference type="Pfam" id="PF00082"/>
    </source>
</evidence>
<dbReference type="InterPro" id="IPR050131">
    <property type="entry name" value="Peptidase_S8_subtilisin-like"/>
</dbReference>
<feature type="domain" description="Peptidase S8/S53" evidence="5">
    <location>
        <begin position="2"/>
        <end position="287"/>
    </location>
</feature>
<evidence type="ECO:0000313" key="6">
    <source>
        <dbReference type="EMBL" id="SVB62074.1"/>
    </source>
</evidence>
<accession>A0A382FIC5</accession>
<dbReference type="Gene3D" id="3.40.50.200">
    <property type="entry name" value="Peptidase S8/S53 domain"/>
    <property type="match status" value="1"/>
</dbReference>
<keyword evidence="2" id="KW-0645">Protease</keyword>
<comment type="similarity">
    <text evidence="1">Belongs to the peptidase S8 family.</text>
</comment>
<organism evidence="6">
    <name type="scientific">marine metagenome</name>
    <dbReference type="NCBI Taxonomy" id="408172"/>
    <lineage>
        <taxon>unclassified sequences</taxon>
        <taxon>metagenomes</taxon>
        <taxon>ecological metagenomes</taxon>
    </lineage>
</organism>
<keyword evidence="4" id="KW-0720">Serine protease</keyword>
<dbReference type="EMBL" id="UINC01049832">
    <property type="protein sequence ID" value="SVB62074.1"/>
    <property type="molecule type" value="Genomic_DNA"/>
</dbReference>
<dbReference type="GO" id="GO:0005615">
    <property type="term" value="C:extracellular space"/>
    <property type="evidence" value="ECO:0007669"/>
    <property type="project" value="TreeGrafter"/>
</dbReference>
<evidence type="ECO:0000256" key="3">
    <source>
        <dbReference type="ARBA" id="ARBA00022801"/>
    </source>
</evidence>
<reference evidence="6" key="1">
    <citation type="submission" date="2018-05" db="EMBL/GenBank/DDBJ databases">
        <authorList>
            <person name="Lanie J.A."/>
            <person name="Ng W.-L."/>
            <person name="Kazmierczak K.M."/>
            <person name="Andrzejewski T.M."/>
            <person name="Davidsen T.M."/>
            <person name="Wayne K.J."/>
            <person name="Tettelin H."/>
            <person name="Glass J.I."/>
            <person name="Rusch D."/>
            <person name="Podicherti R."/>
            <person name="Tsui H.-C.T."/>
            <person name="Winkler M.E."/>
        </authorList>
    </citation>
    <scope>NUCLEOTIDE SEQUENCE</scope>
</reference>
<dbReference type="PANTHER" id="PTHR43806:SF11">
    <property type="entry name" value="CEREVISIN-RELATED"/>
    <property type="match status" value="1"/>
</dbReference>
<dbReference type="AlphaFoldDB" id="A0A382FIC5"/>
<dbReference type="InterPro" id="IPR036852">
    <property type="entry name" value="Peptidase_S8/S53_dom_sf"/>
</dbReference>
<sequence>MGWAKDANIYSVKVNGLEGSGDSGTGIAISNCFDVIKLWHRNKPIDPDTGYKRPTIVNMSWGYGGTRSGTTVSSGVYRASSWTFGDAGYNSETELYANAGIIFPYYFGVRRINVRVNSVDTDLQELIDEGVHVCIAAGNSYAYIAADSDADWSNSADFNTGFQEFYHRGSSPYDTEAHMVGNMDITYKNGIEHKAQSSCTGPGVDINAPGTEIISASSNDNPSGTNDIAASVGRVAHPLNGSQYLMKISGTSMASPNVCGLLATILEANSGMTPAELKTWSHNNATQDTLYDDATDAWDDDESIQGGPNRIFYTPFVSGQSYKTNNVNLKGGSGFKLKNK</sequence>
<dbReference type="SUPFAM" id="SSF52743">
    <property type="entry name" value="Subtilisin-like"/>
    <property type="match status" value="1"/>
</dbReference>
<gene>
    <name evidence="6" type="ORF">METZ01_LOCUS214928</name>
</gene>
<dbReference type="Pfam" id="PF00082">
    <property type="entry name" value="Peptidase_S8"/>
    <property type="match status" value="1"/>
</dbReference>
<dbReference type="GO" id="GO:0004252">
    <property type="term" value="F:serine-type endopeptidase activity"/>
    <property type="evidence" value="ECO:0007669"/>
    <property type="project" value="InterPro"/>
</dbReference>
<dbReference type="InterPro" id="IPR000209">
    <property type="entry name" value="Peptidase_S8/S53_dom"/>
</dbReference>
<evidence type="ECO:0000256" key="4">
    <source>
        <dbReference type="ARBA" id="ARBA00022825"/>
    </source>
</evidence>
<dbReference type="InterPro" id="IPR023828">
    <property type="entry name" value="Peptidase_S8_Ser-AS"/>
</dbReference>
<protein>
    <recommendedName>
        <fullName evidence="5">Peptidase S8/S53 domain-containing protein</fullName>
    </recommendedName>
</protein>